<evidence type="ECO:0000313" key="5">
    <source>
        <dbReference type="RefSeq" id="XP_060056787.1"/>
    </source>
</evidence>
<dbReference type="PANTHER" id="PTHR21859">
    <property type="entry name" value="ACROSOME-SPECIFIC PROTEIN"/>
    <property type="match status" value="1"/>
</dbReference>
<keyword evidence="4" id="KW-1185">Reference proteome</keyword>
<protein>
    <submittedName>
        <fullName evidence="5">Spermatogenesis-associated protein 31E1-like</fullName>
    </submittedName>
</protein>
<evidence type="ECO:0000313" key="4">
    <source>
        <dbReference type="Proteomes" id="UP001652624"/>
    </source>
</evidence>
<sequence>MEDSLFSQRSISIAKLGSSPNSWKTDFILAFLCGLGLFFLILPFLKNNPSYSPPQKDRNTRKLQKEPRPRKRNRKNSGALKACRDCLYELDETRNLMFLLQSNTSGRTIQFGKNPSGHNLKELNSK</sequence>
<name>A0ABM3Y6U1_ERIEU</name>
<feature type="transmembrane region" description="Helical" evidence="3">
    <location>
        <begin position="27"/>
        <end position="45"/>
    </location>
</feature>
<gene>
    <name evidence="5" type="primary">LOC132540967</name>
</gene>
<evidence type="ECO:0000256" key="1">
    <source>
        <dbReference type="ARBA" id="ARBA00035009"/>
    </source>
</evidence>
<dbReference type="RefSeq" id="XP_060056787.1">
    <property type="nucleotide sequence ID" value="XM_060200804.1"/>
</dbReference>
<dbReference type="Proteomes" id="UP001652624">
    <property type="component" value="Chromosome 10"/>
</dbReference>
<dbReference type="GeneID" id="132540967"/>
<evidence type="ECO:0000256" key="3">
    <source>
        <dbReference type="SAM" id="Phobius"/>
    </source>
</evidence>
<keyword evidence="3" id="KW-1133">Transmembrane helix</keyword>
<comment type="similarity">
    <text evidence="1">Belongs to the SPATA31 family.</text>
</comment>
<reference evidence="5" key="1">
    <citation type="submission" date="2025-08" db="UniProtKB">
        <authorList>
            <consortium name="RefSeq"/>
        </authorList>
    </citation>
    <scope>IDENTIFICATION</scope>
</reference>
<feature type="compositionally biased region" description="Basic and acidic residues" evidence="2">
    <location>
        <begin position="55"/>
        <end position="67"/>
    </location>
</feature>
<organism evidence="4 5">
    <name type="scientific">Erinaceus europaeus</name>
    <name type="common">Western European hedgehog</name>
    <dbReference type="NCBI Taxonomy" id="9365"/>
    <lineage>
        <taxon>Eukaryota</taxon>
        <taxon>Metazoa</taxon>
        <taxon>Chordata</taxon>
        <taxon>Craniata</taxon>
        <taxon>Vertebrata</taxon>
        <taxon>Euteleostomi</taxon>
        <taxon>Mammalia</taxon>
        <taxon>Eutheria</taxon>
        <taxon>Laurasiatheria</taxon>
        <taxon>Eulipotyphla</taxon>
        <taxon>Erinaceidae</taxon>
        <taxon>Erinaceinae</taxon>
        <taxon>Erinaceus</taxon>
    </lineage>
</organism>
<feature type="region of interest" description="Disordered" evidence="2">
    <location>
        <begin position="49"/>
        <end position="77"/>
    </location>
</feature>
<accession>A0ABM3Y6U1</accession>
<keyword evidence="3" id="KW-0472">Membrane</keyword>
<keyword evidence="3" id="KW-0812">Transmembrane</keyword>
<proteinExistence type="inferred from homology"/>
<dbReference type="PANTHER" id="PTHR21859:SF55">
    <property type="entry name" value="SPERMATOGENESIS-ASSOCIATED PROTEIN 31A1-RELATED"/>
    <property type="match status" value="1"/>
</dbReference>
<evidence type="ECO:0000256" key="2">
    <source>
        <dbReference type="SAM" id="MobiDB-lite"/>
    </source>
</evidence>